<keyword evidence="4 6" id="KW-0720">Serine protease</keyword>
<dbReference type="GO" id="GO:0004252">
    <property type="term" value="F:serine-type endopeptidase activity"/>
    <property type="evidence" value="ECO:0007669"/>
    <property type="project" value="InterPro"/>
</dbReference>
<dbReference type="InterPro" id="IPR009003">
    <property type="entry name" value="Peptidase_S1_PA"/>
</dbReference>
<dbReference type="PRINTS" id="PR00722">
    <property type="entry name" value="CHYMOTRYPSIN"/>
</dbReference>
<dbReference type="Gene3D" id="2.40.10.10">
    <property type="entry name" value="Trypsin-like serine proteases"/>
    <property type="match status" value="1"/>
</dbReference>
<organism evidence="9 10">
    <name type="scientific">Potamilus streckersoni</name>
    <dbReference type="NCBI Taxonomy" id="2493646"/>
    <lineage>
        <taxon>Eukaryota</taxon>
        <taxon>Metazoa</taxon>
        <taxon>Spiralia</taxon>
        <taxon>Lophotrochozoa</taxon>
        <taxon>Mollusca</taxon>
        <taxon>Bivalvia</taxon>
        <taxon>Autobranchia</taxon>
        <taxon>Heteroconchia</taxon>
        <taxon>Palaeoheterodonta</taxon>
        <taxon>Unionida</taxon>
        <taxon>Unionoidea</taxon>
        <taxon>Unionidae</taxon>
        <taxon>Ambleminae</taxon>
        <taxon>Lampsilini</taxon>
        <taxon>Potamilus</taxon>
    </lineage>
</organism>
<accession>A0AAE0SBQ6</accession>
<keyword evidence="5" id="KW-1015">Disulfide bond</keyword>
<keyword evidence="3 6" id="KW-0378">Hydrolase</keyword>
<evidence type="ECO:0000256" key="5">
    <source>
        <dbReference type="ARBA" id="ARBA00023157"/>
    </source>
</evidence>
<reference evidence="9" key="3">
    <citation type="submission" date="2023-05" db="EMBL/GenBank/DDBJ databases">
        <authorList>
            <person name="Smith C.H."/>
        </authorList>
    </citation>
    <scope>NUCLEOTIDE SEQUENCE</scope>
    <source>
        <strain evidence="9">CHS0354</strain>
        <tissue evidence="9">Mantle</tissue>
    </source>
</reference>
<dbReference type="InterPro" id="IPR033116">
    <property type="entry name" value="TRYPSIN_SER"/>
</dbReference>
<reference evidence="9" key="1">
    <citation type="journal article" date="2021" name="Genome Biol. Evol.">
        <title>A High-Quality Reference Genome for a Parasitic Bivalve with Doubly Uniparental Inheritance (Bivalvia: Unionida).</title>
        <authorList>
            <person name="Smith C.H."/>
        </authorList>
    </citation>
    <scope>NUCLEOTIDE SEQUENCE</scope>
    <source>
        <strain evidence="9">CHS0354</strain>
    </source>
</reference>
<dbReference type="AlphaFoldDB" id="A0AAE0SBQ6"/>
<feature type="domain" description="Peptidase S1" evidence="8">
    <location>
        <begin position="54"/>
        <end position="288"/>
    </location>
</feature>
<comment type="similarity">
    <text evidence="1">Belongs to the peptidase S1 family.</text>
</comment>
<gene>
    <name evidence="9" type="ORF">CHS0354_003006</name>
</gene>
<proteinExistence type="inferred from homology"/>
<feature type="signal peptide" evidence="7">
    <location>
        <begin position="1"/>
        <end position="15"/>
    </location>
</feature>
<dbReference type="Proteomes" id="UP001195483">
    <property type="component" value="Unassembled WGS sequence"/>
</dbReference>
<keyword evidence="10" id="KW-1185">Reference proteome</keyword>
<dbReference type="CDD" id="cd00190">
    <property type="entry name" value="Tryp_SPc"/>
    <property type="match status" value="1"/>
</dbReference>
<evidence type="ECO:0000256" key="4">
    <source>
        <dbReference type="ARBA" id="ARBA00022825"/>
    </source>
</evidence>
<dbReference type="PANTHER" id="PTHR24252:SF7">
    <property type="entry name" value="HYALIN"/>
    <property type="match status" value="1"/>
</dbReference>
<evidence type="ECO:0000313" key="10">
    <source>
        <dbReference type="Proteomes" id="UP001195483"/>
    </source>
</evidence>
<evidence type="ECO:0000256" key="2">
    <source>
        <dbReference type="ARBA" id="ARBA00022670"/>
    </source>
</evidence>
<evidence type="ECO:0000313" key="9">
    <source>
        <dbReference type="EMBL" id="KAK3588769.1"/>
    </source>
</evidence>
<comment type="caution">
    <text evidence="9">The sequence shown here is derived from an EMBL/GenBank/DDBJ whole genome shotgun (WGS) entry which is preliminary data.</text>
</comment>
<feature type="chain" id="PRO_5042112172" description="Peptidase S1 domain-containing protein" evidence="7">
    <location>
        <begin position="16"/>
        <end position="288"/>
    </location>
</feature>
<dbReference type="InterPro" id="IPR001254">
    <property type="entry name" value="Trypsin_dom"/>
</dbReference>
<evidence type="ECO:0000259" key="8">
    <source>
        <dbReference type="PROSITE" id="PS50240"/>
    </source>
</evidence>
<evidence type="ECO:0000256" key="1">
    <source>
        <dbReference type="ARBA" id="ARBA00007664"/>
    </source>
</evidence>
<dbReference type="GO" id="GO:0006508">
    <property type="term" value="P:proteolysis"/>
    <property type="evidence" value="ECO:0007669"/>
    <property type="project" value="UniProtKB-KW"/>
</dbReference>
<evidence type="ECO:0000256" key="7">
    <source>
        <dbReference type="SAM" id="SignalP"/>
    </source>
</evidence>
<evidence type="ECO:0000256" key="6">
    <source>
        <dbReference type="RuleBase" id="RU363034"/>
    </source>
</evidence>
<dbReference type="EMBL" id="JAEAOA010000241">
    <property type="protein sequence ID" value="KAK3588769.1"/>
    <property type="molecule type" value="Genomic_DNA"/>
</dbReference>
<dbReference type="PROSITE" id="PS00134">
    <property type="entry name" value="TRYPSIN_HIS"/>
    <property type="match status" value="1"/>
</dbReference>
<name>A0AAE0SBQ6_9BIVA</name>
<dbReference type="PANTHER" id="PTHR24252">
    <property type="entry name" value="ACROSIN-RELATED"/>
    <property type="match status" value="1"/>
</dbReference>
<dbReference type="PROSITE" id="PS00135">
    <property type="entry name" value="TRYPSIN_SER"/>
    <property type="match status" value="1"/>
</dbReference>
<dbReference type="SUPFAM" id="SSF50494">
    <property type="entry name" value="Trypsin-like serine proteases"/>
    <property type="match status" value="1"/>
</dbReference>
<dbReference type="InterPro" id="IPR043504">
    <property type="entry name" value="Peptidase_S1_PA_chymotrypsin"/>
</dbReference>
<dbReference type="InterPro" id="IPR018114">
    <property type="entry name" value="TRYPSIN_HIS"/>
</dbReference>
<dbReference type="InterPro" id="IPR001314">
    <property type="entry name" value="Peptidase_S1A"/>
</dbReference>
<dbReference type="FunFam" id="2.40.10.10:FF:000077">
    <property type="entry name" value="Predicted protein"/>
    <property type="match status" value="1"/>
</dbReference>
<dbReference type="SMART" id="SM00020">
    <property type="entry name" value="Tryp_SPc"/>
    <property type="match status" value="1"/>
</dbReference>
<keyword evidence="2 6" id="KW-0645">Protease</keyword>
<keyword evidence="7" id="KW-0732">Signal</keyword>
<evidence type="ECO:0000256" key="3">
    <source>
        <dbReference type="ARBA" id="ARBA00022801"/>
    </source>
</evidence>
<sequence length="288" mass="30512">MNLFVVFALVGLVAGKPHSQKGNSNRPASGDEVVTNNYPTCGVRTYESLIGHYIVGGQQAVPNSWPWQVLLRKGTSSLTCGGSLVVGSDGTLKVVTAAHCTAGSRASQWTVVVGAHHLTSTHSTNAHWFQTTVSAIIQHANYNSNTLNNDISIMILSQQPPVKPEIQPICLAKTTYNVGESCWVTGWGTTTYGGSISPTLQEVQKDLVSVADCRSAYGQSDITDGMLCGGKAGIDACQGDSGGPLVCKRGSSYELVGVVSWGYGCGFEGYPGVYANVHYYNSWLNANL</sequence>
<dbReference type="Pfam" id="PF00089">
    <property type="entry name" value="Trypsin"/>
    <property type="match status" value="1"/>
</dbReference>
<dbReference type="PROSITE" id="PS50240">
    <property type="entry name" value="TRYPSIN_DOM"/>
    <property type="match status" value="1"/>
</dbReference>
<protein>
    <recommendedName>
        <fullName evidence="8">Peptidase S1 domain-containing protein</fullName>
    </recommendedName>
</protein>
<reference evidence="9" key="2">
    <citation type="journal article" date="2021" name="Genome Biol. Evol.">
        <title>Developing a high-quality reference genome for a parasitic bivalve with doubly uniparental inheritance (Bivalvia: Unionida).</title>
        <authorList>
            <person name="Smith C.H."/>
        </authorList>
    </citation>
    <scope>NUCLEOTIDE SEQUENCE</scope>
    <source>
        <strain evidence="9">CHS0354</strain>
        <tissue evidence="9">Mantle</tissue>
    </source>
</reference>